<reference evidence="2 3" key="1">
    <citation type="journal article" date="2021" name="Hortic Res">
        <title>The domestication of Cucurbita argyrosperma as revealed by the genome of its wild relative.</title>
        <authorList>
            <person name="Barrera-Redondo J."/>
            <person name="Sanchez-de la Vega G."/>
            <person name="Aguirre-Liguori J.A."/>
            <person name="Castellanos-Morales G."/>
            <person name="Gutierrez-Guerrero Y.T."/>
            <person name="Aguirre-Dugua X."/>
            <person name="Aguirre-Planter E."/>
            <person name="Tenaillon M.I."/>
            <person name="Lira-Saade R."/>
            <person name="Eguiarte L.E."/>
        </authorList>
    </citation>
    <scope>NUCLEOTIDE SEQUENCE [LARGE SCALE GENOMIC DNA]</scope>
    <source>
        <strain evidence="2">JBR-2021</strain>
    </source>
</reference>
<organism evidence="2 3">
    <name type="scientific">Cucurbita argyrosperma subsp. sororia</name>
    <dbReference type="NCBI Taxonomy" id="37648"/>
    <lineage>
        <taxon>Eukaryota</taxon>
        <taxon>Viridiplantae</taxon>
        <taxon>Streptophyta</taxon>
        <taxon>Embryophyta</taxon>
        <taxon>Tracheophyta</taxon>
        <taxon>Spermatophyta</taxon>
        <taxon>Magnoliopsida</taxon>
        <taxon>eudicotyledons</taxon>
        <taxon>Gunneridae</taxon>
        <taxon>Pentapetalae</taxon>
        <taxon>rosids</taxon>
        <taxon>fabids</taxon>
        <taxon>Cucurbitales</taxon>
        <taxon>Cucurbitaceae</taxon>
        <taxon>Cucurbiteae</taxon>
        <taxon>Cucurbita</taxon>
    </lineage>
</organism>
<gene>
    <name evidence="2" type="primary">BETV4</name>
    <name evidence="2" type="ORF">SDJN03_13716</name>
</gene>
<sequence length="166" mass="18647">MARKSKTYQPRPKLSREQLSVIFRNHDGDGDGRLSTTELTAAFRYIGAFLPSYRALHALLHTDSDGDGFIGEKDFELLVNYAEKRKYTDALWSSQLLGNAVARAAERALPPPIRAHLMQIQKPFVGFFIFYELSQSRSYTSSSSSSSSSSLDFFDGSVRVQRVIVD</sequence>
<dbReference type="GO" id="GO:0005509">
    <property type="term" value="F:calcium ion binding"/>
    <property type="evidence" value="ECO:0007669"/>
    <property type="project" value="InterPro"/>
</dbReference>
<comment type="caution">
    <text evidence="2">The sequence shown here is derived from an EMBL/GenBank/DDBJ whole genome shotgun (WGS) entry which is preliminary data.</text>
</comment>
<dbReference type="PROSITE" id="PS00018">
    <property type="entry name" value="EF_HAND_1"/>
    <property type="match status" value="2"/>
</dbReference>
<proteinExistence type="predicted"/>
<dbReference type="PROSITE" id="PS50222">
    <property type="entry name" value="EF_HAND_2"/>
    <property type="match status" value="1"/>
</dbReference>
<dbReference type="Proteomes" id="UP000685013">
    <property type="component" value="Chromosome 9"/>
</dbReference>
<evidence type="ECO:0000259" key="1">
    <source>
        <dbReference type="PROSITE" id="PS50222"/>
    </source>
</evidence>
<dbReference type="EMBL" id="JAGKQH010000009">
    <property type="protein sequence ID" value="KAG6591370.1"/>
    <property type="molecule type" value="Genomic_DNA"/>
</dbReference>
<feature type="domain" description="EF-hand" evidence="1">
    <location>
        <begin position="14"/>
        <end position="49"/>
    </location>
</feature>
<feature type="non-terminal residue" evidence="2">
    <location>
        <position position="1"/>
    </location>
</feature>
<protein>
    <submittedName>
        <fullName evidence="2">Polcalcin Bet v 4</fullName>
    </submittedName>
</protein>
<name>A0AAV6N3E9_9ROSI</name>
<dbReference type="InterPro" id="IPR018247">
    <property type="entry name" value="EF_Hand_1_Ca_BS"/>
</dbReference>
<accession>A0AAV6N3E9</accession>
<evidence type="ECO:0000313" key="3">
    <source>
        <dbReference type="Proteomes" id="UP000685013"/>
    </source>
</evidence>
<dbReference type="InterPro" id="IPR002048">
    <property type="entry name" value="EF_hand_dom"/>
</dbReference>
<keyword evidence="3" id="KW-1185">Reference proteome</keyword>
<dbReference type="AlphaFoldDB" id="A0AAV6N3E9"/>
<evidence type="ECO:0000313" key="2">
    <source>
        <dbReference type="EMBL" id="KAG6591370.1"/>
    </source>
</evidence>